<sequence length="135" mass="14209">MAMLFLTPFHESALPFLLLLLLLIVVPFSSSSTVGLQQPFSVIRLPSDVDACAGSPQPNSCPVNCFKTDPVCGENGVTYWCGCGDAHCAGVKVAKKGFCEIGSNGKNGTFPGQALLLVHIVWLIAIGFSVLLGLI</sequence>
<dbReference type="STRING" id="93759.A0A1R3JSJ1"/>
<dbReference type="PANTHER" id="PTHR34376">
    <property type="entry name" value="SERINE PROTEASE INHIBITOR, KAZAL-TYPE FAMILY PROTEIN"/>
    <property type="match status" value="1"/>
</dbReference>
<evidence type="ECO:0000313" key="4">
    <source>
        <dbReference type="Proteomes" id="UP000187203"/>
    </source>
</evidence>
<name>A0A1R3JSJ1_9ROSI</name>
<dbReference type="EMBL" id="AWUE01015416">
    <property type="protein sequence ID" value="OMO97760.1"/>
    <property type="molecule type" value="Genomic_DNA"/>
</dbReference>
<dbReference type="FunFam" id="3.30.60.30:FF:000116">
    <property type="entry name" value="Serine protease inhibitor, Kazal-type family protein"/>
    <property type="match status" value="1"/>
</dbReference>
<evidence type="ECO:0000256" key="1">
    <source>
        <dbReference type="SAM" id="Phobius"/>
    </source>
</evidence>
<accession>A0A1R3JSJ1</accession>
<protein>
    <recommendedName>
        <fullName evidence="5">Serine-type endopeptidase inhibitor</fullName>
    </recommendedName>
</protein>
<organism evidence="3 4">
    <name type="scientific">Corchorus olitorius</name>
    <dbReference type="NCBI Taxonomy" id="93759"/>
    <lineage>
        <taxon>Eukaryota</taxon>
        <taxon>Viridiplantae</taxon>
        <taxon>Streptophyta</taxon>
        <taxon>Embryophyta</taxon>
        <taxon>Tracheophyta</taxon>
        <taxon>Spermatophyta</taxon>
        <taxon>Magnoliopsida</taxon>
        <taxon>eudicotyledons</taxon>
        <taxon>Gunneridae</taxon>
        <taxon>Pentapetalae</taxon>
        <taxon>rosids</taxon>
        <taxon>malvids</taxon>
        <taxon>Malvales</taxon>
        <taxon>Malvaceae</taxon>
        <taxon>Grewioideae</taxon>
        <taxon>Apeibeae</taxon>
        <taxon>Corchorus</taxon>
    </lineage>
</organism>
<reference evidence="4" key="1">
    <citation type="submission" date="2013-09" db="EMBL/GenBank/DDBJ databases">
        <title>Corchorus olitorius genome sequencing.</title>
        <authorList>
            <person name="Alam M."/>
            <person name="Haque M.S."/>
            <person name="Islam M.S."/>
            <person name="Emdad E.M."/>
            <person name="Islam M.M."/>
            <person name="Ahmed B."/>
            <person name="Halim A."/>
            <person name="Hossen Q.M.M."/>
            <person name="Hossain M.Z."/>
            <person name="Ahmed R."/>
            <person name="Khan M.M."/>
            <person name="Islam R."/>
            <person name="Rashid M.M."/>
            <person name="Khan S.A."/>
            <person name="Rahman M.S."/>
            <person name="Alam M."/>
            <person name="Yahiya A.S."/>
            <person name="Khan M.S."/>
            <person name="Azam M.S."/>
            <person name="Haque T."/>
            <person name="Lashkar M.Z.H."/>
            <person name="Akhand A.I."/>
            <person name="Morshed G."/>
            <person name="Roy S."/>
            <person name="Uddin K.S."/>
            <person name="Rabeya T."/>
            <person name="Hossain A.S."/>
            <person name="Chowdhury A."/>
            <person name="Snigdha A.R."/>
            <person name="Mortoza M.S."/>
            <person name="Matin S.A."/>
            <person name="Hoque S.M.E."/>
            <person name="Islam M.K."/>
            <person name="Roy D.K."/>
            <person name="Haider R."/>
            <person name="Moosa M.M."/>
            <person name="Elias S.M."/>
            <person name="Hasan A.M."/>
            <person name="Jahan S."/>
            <person name="Shafiuddin M."/>
            <person name="Mahmood N."/>
            <person name="Shommy N.S."/>
        </authorList>
    </citation>
    <scope>NUCLEOTIDE SEQUENCE [LARGE SCALE GENOMIC DNA]</scope>
    <source>
        <strain evidence="4">cv. O-4</strain>
    </source>
</reference>
<dbReference type="Gene3D" id="3.30.60.30">
    <property type="match status" value="1"/>
</dbReference>
<evidence type="ECO:0008006" key="5">
    <source>
        <dbReference type="Google" id="ProtNLM"/>
    </source>
</evidence>
<dbReference type="PANTHER" id="PTHR34376:SF2">
    <property type="entry name" value="SERINE PROTEASE INHIBITOR, KAZAL-TYPE FAMILY PROTEIN"/>
    <property type="match status" value="1"/>
</dbReference>
<dbReference type="Proteomes" id="UP000187203">
    <property type="component" value="Unassembled WGS sequence"/>
</dbReference>
<feature type="chain" id="PRO_5012842426" description="Serine-type endopeptidase inhibitor" evidence="2">
    <location>
        <begin position="32"/>
        <end position="135"/>
    </location>
</feature>
<feature type="transmembrane region" description="Helical" evidence="1">
    <location>
        <begin position="114"/>
        <end position="134"/>
    </location>
</feature>
<proteinExistence type="predicted"/>
<dbReference type="AlphaFoldDB" id="A0A1R3JSJ1"/>
<gene>
    <name evidence="3" type="ORF">COLO4_14392</name>
</gene>
<evidence type="ECO:0000313" key="3">
    <source>
        <dbReference type="EMBL" id="OMO97760.1"/>
    </source>
</evidence>
<feature type="signal peptide" evidence="2">
    <location>
        <begin position="1"/>
        <end position="31"/>
    </location>
</feature>
<evidence type="ECO:0000256" key="2">
    <source>
        <dbReference type="SAM" id="SignalP"/>
    </source>
</evidence>
<comment type="caution">
    <text evidence="3">The sequence shown here is derived from an EMBL/GenBank/DDBJ whole genome shotgun (WGS) entry which is preliminary data.</text>
</comment>
<dbReference type="OrthoDB" id="1916993at2759"/>
<keyword evidence="1" id="KW-0472">Membrane</keyword>
<keyword evidence="2" id="KW-0732">Signal</keyword>
<keyword evidence="1" id="KW-1133">Transmembrane helix</keyword>
<keyword evidence="4" id="KW-1185">Reference proteome</keyword>
<keyword evidence="1" id="KW-0812">Transmembrane</keyword>